<comment type="caution">
    <text evidence="4">The sequence shown here is derived from an EMBL/GenBank/DDBJ whole genome shotgun (WGS) entry which is preliminary data.</text>
</comment>
<name>A0A4Y9YW86_9AGAM</name>
<feature type="transmembrane region" description="Helical" evidence="2">
    <location>
        <begin position="127"/>
        <end position="151"/>
    </location>
</feature>
<keyword evidence="2" id="KW-0812">Transmembrane</keyword>
<feature type="transmembrane region" description="Helical" evidence="2">
    <location>
        <begin position="76"/>
        <end position="99"/>
    </location>
</feature>
<feature type="transmembrane region" description="Helical" evidence="2">
    <location>
        <begin position="880"/>
        <end position="900"/>
    </location>
</feature>
<dbReference type="Pfam" id="PF12937">
    <property type="entry name" value="F-box-like"/>
    <property type="match status" value="1"/>
</dbReference>
<dbReference type="EMBL" id="SEOQ01000286">
    <property type="protein sequence ID" value="TFY66010.1"/>
    <property type="molecule type" value="Genomic_DNA"/>
</dbReference>
<evidence type="ECO:0000256" key="1">
    <source>
        <dbReference type="SAM" id="MobiDB-lite"/>
    </source>
</evidence>
<evidence type="ECO:0000313" key="4">
    <source>
        <dbReference type="EMBL" id="TFY66010.1"/>
    </source>
</evidence>
<dbReference type="STRING" id="205917.A0A4Y9YW86"/>
<dbReference type="PANTHER" id="PTHR37451">
    <property type="entry name" value="MARVEL DOMAIN"/>
    <property type="match status" value="1"/>
</dbReference>
<evidence type="ECO:0000256" key="2">
    <source>
        <dbReference type="SAM" id="Phobius"/>
    </source>
</evidence>
<dbReference type="Gene3D" id="1.20.1280.50">
    <property type="match status" value="1"/>
</dbReference>
<dbReference type="InterPro" id="IPR036047">
    <property type="entry name" value="F-box-like_dom_sf"/>
</dbReference>
<sequence length="1147" mass="126496">MGLFTLARVVVFAGSLLFSIIVLGLAADVISVTEDVGAFYWICMALAVATAVLTMVTVIPMLVVDWFRRGAFTSLVIVEVVWLSILWILWLSTGAYAAWTDGVVYPGSSCDYFLDADSQVCQEFKAIIAFSFLAWIMLMAYTITLLVFAFVGQSRGNRTWTSTVRDTTFLAASPKGHVESNVRAQPPPAPAVYEAYPGANMAPNIRPATVSRIHITTSNVQSTGQHAQDCTSNRKQRPEEYLRLSAMPSVSRSDAGALTIRHGNDIFKIPPEVLIRILDYLDVLSLICASQVCKQWHTLVNGTSAFKCKIEFPLTCLATELPCDLSVQERFQIIKTHQSMLRDLSLLETSPAILLDPQSDIRASGNIVGEVREGESMLRFTRLPSRRLGAGPRRWAVALGENYTHWEIDYMQDLLVVVEKLEDRDDWGAGVRLCLRSLSSGNAHPLARCPSLEWDFGWIDGTESTIAVVGDQLLVHTYAPSTGEKMVIVWAWKLGVKRFELWDEELHSGCFLDQDHLLLGFGAQWEASTFRVDSLAVYDLRMHGQHQRGSEEQAFICAFELPEGYDVWCHSTRAEPYTSHDGFSDNLVTVLLKAWSIGGEASNLSLTIFFPGSLLRQYIPSPAKASTKLNNRNTDCSNDGVRIADPSGSSDQNKPQRVYSWKEWGESRVHIDLRARSDAFSPAQTASMRFLDLSTDTHSGKTIVSMYDFNQARLKRAICLPSTAGMAIPASCSMSIPPDVWGAEEIQAGSSFLLTAHKLPEVLQDEITPQSHTAILTEDLIVICGETGAPTSGDITHSFDPRETCLCLGTRAHFERDSRVELRSSYRLVAVANGRIAFSAVFSVLLAITVLSLSCAVIYMHSKVWLLGIVQYDPATALSVAISVLHICTVTPLIVMDFLGRKTIFSTVVFEAVWLWVMWQLWLTTAAFATASDPSGYAGDMSCGWYISSRCYAHRFIEIFSFINWIQLMIYANTLSTLAVIGHLRRQPMWLSSVREAPILSSPLALTMPTEFQSKPGFFSNSTISMSHSQPPMPPFASSPLPPQPPAMPAMVHSPPPHGESSSETSPMLYHIPGTPRAPLTPRSPFPSGGSIPTTPVPPDDHTPPHPRETSLSSMEMEQTRQPPPSYSDQSSRTGPPAVIPQNASPV</sequence>
<feature type="compositionally biased region" description="Polar residues" evidence="1">
    <location>
        <begin position="1110"/>
        <end position="1134"/>
    </location>
</feature>
<feature type="compositionally biased region" description="Basic and acidic residues" evidence="1">
    <location>
        <begin position="1099"/>
        <end position="1109"/>
    </location>
</feature>
<feature type="region of interest" description="Disordered" evidence="1">
    <location>
        <begin position="629"/>
        <end position="656"/>
    </location>
</feature>
<dbReference type="SUPFAM" id="SSF81383">
    <property type="entry name" value="F-box domain"/>
    <property type="match status" value="1"/>
</dbReference>
<keyword evidence="2" id="KW-1133">Transmembrane helix</keyword>
<feature type="transmembrane region" description="Helical" evidence="2">
    <location>
        <begin position="962"/>
        <end position="981"/>
    </location>
</feature>
<feature type="transmembrane region" description="Helical" evidence="2">
    <location>
        <begin position="7"/>
        <end position="27"/>
    </location>
</feature>
<dbReference type="AlphaFoldDB" id="A0A4Y9YW86"/>
<dbReference type="CDD" id="cd09917">
    <property type="entry name" value="F-box_SF"/>
    <property type="match status" value="1"/>
</dbReference>
<accession>A0A4Y9YW86</accession>
<dbReference type="Proteomes" id="UP000298327">
    <property type="component" value="Unassembled WGS sequence"/>
</dbReference>
<dbReference type="PROSITE" id="PS50181">
    <property type="entry name" value="FBOX"/>
    <property type="match status" value="1"/>
</dbReference>
<dbReference type="PANTHER" id="PTHR37451:SF1">
    <property type="entry name" value="MARVEL DOMAIN-CONTAINING PROTEIN"/>
    <property type="match status" value="1"/>
</dbReference>
<feature type="compositionally biased region" description="Pro residues" evidence="1">
    <location>
        <begin position="1031"/>
        <end position="1058"/>
    </location>
</feature>
<feature type="region of interest" description="Disordered" evidence="1">
    <location>
        <begin position="1021"/>
        <end position="1147"/>
    </location>
</feature>
<feature type="transmembrane region" description="Helical" evidence="2">
    <location>
        <begin position="39"/>
        <end position="64"/>
    </location>
</feature>
<protein>
    <recommendedName>
        <fullName evidence="3">F-box domain-containing protein</fullName>
    </recommendedName>
</protein>
<feature type="transmembrane region" description="Helical" evidence="2">
    <location>
        <begin position="836"/>
        <end position="860"/>
    </location>
</feature>
<gene>
    <name evidence="4" type="ORF">EVG20_g5071</name>
</gene>
<dbReference type="OrthoDB" id="3364107at2759"/>
<reference evidence="4 5" key="1">
    <citation type="submission" date="2019-02" db="EMBL/GenBank/DDBJ databases">
        <title>Genome sequencing of the rare red list fungi Dentipellis fragilis.</title>
        <authorList>
            <person name="Buettner E."/>
            <person name="Kellner H."/>
        </authorList>
    </citation>
    <scope>NUCLEOTIDE SEQUENCE [LARGE SCALE GENOMIC DNA]</scope>
    <source>
        <strain evidence="4 5">DSM 105465</strain>
    </source>
</reference>
<evidence type="ECO:0000259" key="3">
    <source>
        <dbReference type="PROSITE" id="PS50181"/>
    </source>
</evidence>
<evidence type="ECO:0000313" key="5">
    <source>
        <dbReference type="Proteomes" id="UP000298327"/>
    </source>
</evidence>
<keyword evidence="5" id="KW-1185">Reference proteome</keyword>
<organism evidence="4 5">
    <name type="scientific">Dentipellis fragilis</name>
    <dbReference type="NCBI Taxonomy" id="205917"/>
    <lineage>
        <taxon>Eukaryota</taxon>
        <taxon>Fungi</taxon>
        <taxon>Dikarya</taxon>
        <taxon>Basidiomycota</taxon>
        <taxon>Agaricomycotina</taxon>
        <taxon>Agaricomycetes</taxon>
        <taxon>Russulales</taxon>
        <taxon>Hericiaceae</taxon>
        <taxon>Dentipellis</taxon>
    </lineage>
</organism>
<proteinExistence type="predicted"/>
<feature type="transmembrane region" description="Helical" evidence="2">
    <location>
        <begin position="912"/>
        <end position="931"/>
    </location>
</feature>
<dbReference type="SMART" id="SM00256">
    <property type="entry name" value="FBOX"/>
    <property type="match status" value="1"/>
</dbReference>
<dbReference type="InterPro" id="IPR001810">
    <property type="entry name" value="F-box_dom"/>
</dbReference>
<keyword evidence="2" id="KW-0472">Membrane</keyword>
<feature type="domain" description="F-box" evidence="3">
    <location>
        <begin position="263"/>
        <end position="309"/>
    </location>
</feature>